<name>A0A5C6U4I6_9BURK</name>
<accession>A0A5C6U4I6</accession>
<dbReference type="AlphaFoldDB" id="A0A5C6U4I6"/>
<proteinExistence type="predicted"/>
<keyword evidence="1" id="KW-0732">Signal</keyword>
<dbReference type="EMBL" id="VOPW01000001">
    <property type="protein sequence ID" value="TXC67500.1"/>
    <property type="molecule type" value="Genomic_DNA"/>
</dbReference>
<evidence type="ECO:0008006" key="4">
    <source>
        <dbReference type="Google" id="ProtNLM"/>
    </source>
</evidence>
<dbReference type="Proteomes" id="UP000321832">
    <property type="component" value="Unassembled WGS sequence"/>
</dbReference>
<evidence type="ECO:0000313" key="2">
    <source>
        <dbReference type="EMBL" id="TXC67500.1"/>
    </source>
</evidence>
<comment type="caution">
    <text evidence="2">The sequence shown here is derived from an EMBL/GenBank/DDBJ whole genome shotgun (WGS) entry which is preliminary data.</text>
</comment>
<keyword evidence="3" id="KW-1185">Reference proteome</keyword>
<organism evidence="2 3">
    <name type="scientific">Piscinibacter aquaticus</name>
    <dbReference type="NCBI Taxonomy" id="392597"/>
    <lineage>
        <taxon>Bacteria</taxon>
        <taxon>Pseudomonadati</taxon>
        <taxon>Pseudomonadota</taxon>
        <taxon>Betaproteobacteria</taxon>
        <taxon>Burkholderiales</taxon>
        <taxon>Sphaerotilaceae</taxon>
        <taxon>Piscinibacter</taxon>
    </lineage>
</organism>
<feature type="signal peptide" evidence="1">
    <location>
        <begin position="1"/>
        <end position="38"/>
    </location>
</feature>
<gene>
    <name evidence="2" type="ORF">FSC37_10145</name>
</gene>
<protein>
    <recommendedName>
        <fullName evidence="4">Secreted protein</fullName>
    </recommendedName>
</protein>
<feature type="chain" id="PRO_5022995532" description="Secreted protein" evidence="1">
    <location>
        <begin position="39"/>
        <end position="184"/>
    </location>
</feature>
<reference evidence="2 3" key="1">
    <citation type="submission" date="2019-08" db="EMBL/GenBank/DDBJ databases">
        <authorList>
            <person name="Khan S.A."/>
            <person name="Jeon C.O."/>
            <person name="Jeong S.E."/>
        </authorList>
    </citation>
    <scope>NUCLEOTIDE SEQUENCE [LARGE SCALE GENOMIC DNA]</scope>
    <source>
        <strain evidence="3">IMCC1728</strain>
    </source>
</reference>
<sequence length="184" mass="19558">MGTLDRPRRAAKRGMLAHFFAVLLAFAALFGASTPAHAVDGCKVLLCLAAPSWRSIPECVPTINQLHRDLARGKPFPVCSMAGAGNSANNTWASAPGYCPPQYTRVFDGESGPIYTCDYAGAVTVNINGAPFTRTRWNAGGDTVTEFTPAAKAQLGTWDTKFDDDYAAWFAALPPPAPVAESGY</sequence>
<evidence type="ECO:0000313" key="3">
    <source>
        <dbReference type="Proteomes" id="UP000321832"/>
    </source>
</evidence>
<evidence type="ECO:0000256" key="1">
    <source>
        <dbReference type="SAM" id="SignalP"/>
    </source>
</evidence>